<dbReference type="OrthoDB" id="1413086at2"/>
<name>A0A5C6YWD5_9FLAO</name>
<evidence type="ECO:0000256" key="1">
    <source>
        <dbReference type="SAM" id="MobiDB-lite"/>
    </source>
</evidence>
<dbReference type="AlphaFoldDB" id="A0A5C6YWD5"/>
<keyword evidence="2" id="KW-0812">Transmembrane</keyword>
<protein>
    <submittedName>
        <fullName evidence="3">Uncharacterized protein</fullName>
    </submittedName>
</protein>
<keyword evidence="2" id="KW-1133">Transmembrane helix</keyword>
<gene>
    <name evidence="3" type="ORF">ESU54_17010</name>
</gene>
<dbReference type="EMBL" id="VORT01000020">
    <property type="protein sequence ID" value="TXD71345.1"/>
    <property type="molecule type" value="Genomic_DNA"/>
</dbReference>
<keyword evidence="4" id="KW-1185">Reference proteome</keyword>
<evidence type="ECO:0000256" key="2">
    <source>
        <dbReference type="SAM" id="Phobius"/>
    </source>
</evidence>
<evidence type="ECO:0000313" key="3">
    <source>
        <dbReference type="EMBL" id="TXD71345.1"/>
    </source>
</evidence>
<feature type="region of interest" description="Disordered" evidence="1">
    <location>
        <begin position="129"/>
        <end position="165"/>
    </location>
</feature>
<keyword evidence="2" id="KW-0472">Membrane</keyword>
<feature type="compositionally biased region" description="Basic and acidic residues" evidence="1">
    <location>
        <begin position="153"/>
        <end position="165"/>
    </location>
</feature>
<dbReference type="RefSeq" id="WP_111845745.1">
    <property type="nucleotide sequence ID" value="NZ_UEGI01000024.1"/>
</dbReference>
<evidence type="ECO:0000313" key="4">
    <source>
        <dbReference type="Proteomes" id="UP000321497"/>
    </source>
</evidence>
<sequence length="298" mass="33662">METNIKRVIQNLSFFSILIVFTFSLLSFNTKSATSTTLENNSITEKQTTIVITKKTTLEELQKIKKQMKDEGLGFDYSNVVYNKKNEIISITIRYKDANNNSGNYSVSSQNPINDIVIISEGTRLSVTSAGSSNQSFISQGNGGQVSSNAEKSYNDRSEAMRQRSEQMEKEMEDKMNAMKERQAEMMNRMQQRRDSISTLNQPTVKSATNFNGRSHLITKNTTNSELLELQNSYDAENISFYYKNLERNDSNEITHISITIDNRNGSVSTSRFGNSKEAIKDIIVAADKQHSIMKSAE</sequence>
<organism evidence="3 4">
    <name type="scientific">Aequorivita antarctica</name>
    <dbReference type="NCBI Taxonomy" id="153266"/>
    <lineage>
        <taxon>Bacteria</taxon>
        <taxon>Pseudomonadati</taxon>
        <taxon>Bacteroidota</taxon>
        <taxon>Flavobacteriia</taxon>
        <taxon>Flavobacteriales</taxon>
        <taxon>Flavobacteriaceae</taxon>
        <taxon>Aequorivita</taxon>
    </lineage>
</organism>
<reference evidence="3 4" key="1">
    <citation type="submission" date="2019-08" db="EMBL/GenBank/DDBJ databases">
        <title>Genome of Aequorivita antarctica SW49 (type strain).</title>
        <authorList>
            <person name="Bowman J.P."/>
        </authorList>
    </citation>
    <scope>NUCLEOTIDE SEQUENCE [LARGE SCALE GENOMIC DNA]</scope>
    <source>
        <strain evidence="3 4">SW49</strain>
    </source>
</reference>
<proteinExistence type="predicted"/>
<comment type="caution">
    <text evidence="3">The sequence shown here is derived from an EMBL/GenBank/DDBJ whole genome shotgun (WGS) entry which is preliminary data.</text>
</comment>
<dbReference type="Proteomes" id="UP000321497">
    <property type="component" value="Unassembled WGS sequence"/>
</dbReference>
<accession>A0A5C6YWD5</accession>
<feature type="transmembrane region" description="Helical" evidence="2">
    <location>
        <begin position="12"/>
        <end position="28"/>
    </location>
</feature>
<feature type="compositionally biased region" description="Polar residues" evidence="1">
    <location>
        <begin position="129"/>
        <end position="152"/>
    </location>
</feature>